<evidence type="ECO:0000256" key="2">
    <source>
        <dbReference type="PROSITE-ProRule" id="PRU00335"/>
    </source>
</evidence>
<feature type="domain" description="HTH tetR-type" evidence="3">
    <location>
        <begin position="5"/>
        <end position="64"/>
    </location>
</feature>
<dbReference type="InterPro" id="IPR050109">
    <property type="entry name" value="HTH-type_TetR-like_transc_reg"/>
</dbReference>
<reference evidence="4 5" key="1">
    <citation type="submission" date="2016-10" db="EMBL/GenBank/DDBJ databases">
        <authorList>
            <person name="Varghese N."/>
            <person name="Submissions S."/>
        </authorList>
    </citation>
    <scope>NUCLEOTIDE SEQUENCE [LARGE SCALE GENOMIC DNA]</scope>
    <source>
        <strain evidence="4 5">WC1T17</strain>
    </source>
</reference>
<sequence>MNNEQLTRARILNETSELFQKKGVKFTMDELAAQLKMSKKTLYNYYSDKEDLFSHTIDFVFDQIMVEKKQIMEQEDLELLDKTAKVLKVFPKQYEHLNFQQILTLGEKYPPLYQKILTRLENNWEMTIELLEEGKKKGLLRNFSIPIFQSMYEATIEHFLSRSVLHENKLTYQEALNEVVEIMLDGIKTK</sequence>
<dbReference type="SUPFAM" id="SSF46689">
    <property type="entry name" value="Homeodomain-like"/>
    <property type="match status" value="1"/>
</dbReference>
<dbReference type="InterPro" id="IPR009057">
    <property type="entry name" value="Homeodomain-like_sf"/>
</dbReference>
<name>A0ABY1ACS2_9LACO</name>
<dbReference type="InterPro" id="IPR036271">
    <property type="entry name" value="Tet_transcr_reg_TetR-rel_C_sf"/>
</dbReference>
<protein>
    <submittedName>
        <fullName evidence="4">Transcriptional regulator, TetR family</fullName>
    </submittedName>
</protein>
<dbReference type="PROSITE" id="PS50977">
    <property type="entry name" value="HTH_TETR_2"/>
    <property type="match status" value="1"/>
</dbReference>
<evidence type="ECO:0000313" key="5">
    <source>
        <dbReference type="Proteomes" id="UP000182089"/>
    </source>
</evidence>
<feature type="DNA-binding region" description="H-T-H motif" evidence="2">
    <location>
        <begin position="27"/>
        <end position="46"/>
    </location>
</feature>
<dbReference type="Gene3D" id="1.10.10.60">
    <property type="entry name" value="Homeodomain-like"/>
    <property type="match status" value="1"/>
</dbReference>
<dbReference type="PANTHER" id="PTHR30328">
    <property type="entry name" value="TRANSCRIPTIONAL REPRESSOR"/>
    <property type="match status" value="1"/>
</dbReference>
<dbReference type="Proteomes" id="UP000182089">
    <property type="component" value="Unassembled WGS sequence"/>
</dbReference>
<dbReference type="EMBL" id="FOCC01000010">
    <property type="protein sequence ID" value="SEM84397.1"/>
    <property type="molecule type" value="Genomic_DNA"/>
</dbReference>
<evidence type="ECO:0000313" key="4">
    <source>
        <dbReference type="EMBL" id="SEM84397.1"/>
    </source>
</evidence>
<keyword evidence="1 2" id="KW-0238">DNA-binding</keyword>
<dbReference type="Gene3D" id="1.10.357.10">
    <property type="entry name" value="Tetracycline Repressor, domain 2"/>
    <property type="match status" value="1"/>
</dbReference>
<evidence type="ECO:0000259" key="3">
    <source>
        <dbReference type="PROSITE" id="PS50977"/>
    </source>
</evidence>
<accession>A0ABY1ACS2</accession>
<dbReference type="PANTHER" id="PTHR30328:SF54">
    <property type="entry name" value="HTH-TYPE TRANSCRIPTIONAL REPRESSOR SCO4008"/>
    <property type="match status" value="1"/>
</dbReference>
<evidence type="ECO:0000256" key="1">
    <source>
        <dbReference type="ARBA" id="ARBA00023125"/>
    </source>
</evidence>
<dbReference type="Pfam" id="PF00440">
    <property type="entry name" value="TetR_N"/>
    <property type="match status" value="1"/>
</dbReference>
<proteinExistence type="predicted"/>
<dbReference type="PRINTS" id="PR00455">
    <property type="entry name" value="HTHTETR"/>
</dbReference>
<gene>
    <name evidence="4" type="ORF">SAMN05216431_11048</name>
</gene>
<organism evidence="4 5">
    <name type="scientific">Ligilactobacillus ruminis</name>
    <dbReference type="NCBI Taxonomy" id="1623"/>
    <lineage>
        <taxon>Bacteria</taxon>
        <taxon>Bacillati</taxon>
        <taxon>Bacillota</taxon>
        <taxon>Bacilli</taxon>
        <taxon>Lactobacillales</taxon>
        <taxon>Lactobacillaceae</taxon>
        <taxon>Ligilactobacillus</taxon>
    </lineage>
</organism>
<comment type="caution">
    <text evidence="4">The sequence shown here is derived from an EMBL/GenBank/DDBJ whole genome shotgun (WGS) entry which is preliminary data.</text>
</comment>
<dbReference type="InterPro" id="IPR001647">
    <property type="entry name" value="HTH_TetR"/>
</dbReference>
<dbReference type="SUPFAM" id="SSF48498">
    <property type="entry name" value="Tetracyclin repressor-like, C-terminal domain"/>
    <property type="match status" value="1"/>
</dbReference>